<dbReference type="SUPFAM" id="SSF48371">
    <property type="entry name" value="ARM repeat"/>
    <property type="match status" value="1"/>
</dbReference>
<sequence>MSCIRFNTPAQRRAMQNHRPAMLTAEEAAALHPAPEVTESKLRRLRLLASDPNPKIREAVASSYNTPEDLFATLAKDPDAGVRGCVAKNEATPCDILRELADDRSETVRGWVAVNYFVPADVMEKLASDRSRTVRSLVKWKASLAEEGPAADAVALAGEAQPADESRPVPVA</sequence>
<dbReference type="Proteomes" id="UP000589620">
    <property type="component" value="Unassembled WGS sequence"/>
</dbReference>
<proteinExistence type="predicted"/>
<gene>
    <name evidence="1" type="ORF">BJ963_001380</name>
</gene>
<keyword evidence="2" id="KW-1185">Reference proteome</keyword>
<dbReference type="EMBL" id="JACCBJ010000001">
    <property type="protein sequence ID" value="NYD73861.1"/>
    <property type="molecule type" value="Genomic_DNA"/>
</dbReference>
<dbReference type="AlphaFoldDB" id="A0A852SYX1"/>
<evidence type="ECO:0000313" key="1">
    <source>
        <dbReference type="EMBL" id="NYD73861.1"/>
    </source>
</evidence>
<evidence type="ECO:0000313" key="2">
    <source>
        <dbReference type="Proteomes" id="UP000589620"/>
    </source>
</evidence>
<protein>
    <recommendedName>
        <fullName evidence="3">HEAT repeat domain-containing protein</fullName>
    </recommendedName>
</protein>
<dbReference type="InterPro" id="IPR011989">
    <property type="entry name" value="ARM-like"/>
</dbReference>
<dbReference type="Gene3D" id="1.25.10.10">
    <property type="entry name" value="Leucine-rich Repeat Variant"/>
    <property type="match status" value="1"/>
</dbReference>
<evidence type="ECO:0008006" key="3">
    <source>
        <dbReference type="Google" id="ProtNLM"/>
    </source>
</evidence>
<dbReference type="InterPro" id="IPR016024">
    <property type="entry name" value="ARM-type_fold"/>
</dbReference>
<reference evidence="1 2" key="1">
    <citation type="submission" date="2020-07" db="EMBL/GenBank/DDBJ databases">
        <title>Sequencing the genomes of 1000 actinobacteria strains.</title>
        <authorList>
            <person name="Klenk H.-P."/>
        </authorList>
    </citation>
    <scope>NUCLEOTIDE SEQUENCE [LARGE SCALE GENOMIC DNA]</scope>
    <source>
        <strain evidence="1 2">DSM 23871</strain>
    </source>
</reference>
<name>A0A852SYX1_9MICO</name>
<comment type="caution">
    <text evidence="1">The sequence shown here is derived from an EMBL/GenBank/DDBJ whole genome shotgun (WGS) entry which is preliminary data.</text>
</comment>
<dbReference type="RefSeq" id="WP_179455529.1">
    <property type="nucleotide sequence ID" value="NZ_BAAAPX010000001.1"/>
</dbReference>
<accession>A0A852SYX1</accession>
<organism evidence="1 2">
    <name type="scientific">Leifsonia soli</name>
    <dbReference type="NCBI Taxonomy" id="582665"/>
    <lineage>
        <taxon>Bacteria</taxon>
        <taxon>Bacillati</taxon>
        <taxon>Actinomycetota</taxon>
        <taxon>Actinomycetes</taxon>
        <taxon>Micrococcales</taxon>
        <taxon>Microbacteriaceae</taxon>
        <taxon>Leifsonia</taxon>
    </lineage>
</organism>